<dbReference type="HOGENOM" id="CLU_3040471_0_0_10"/>
<dbReference type="EMBL" id="AGZO01000009">
    <property type="protein sequence ID" value="EKN18971.1"/>
    <property type="molecule type" value="Genomic_DNA"/>
</dbReference>
<evidence type="ECO:0000313" key="1">
    <source>
        <dbReference type="EMBL" id="EKN18971.1"/>
    </source>
</evidence>
<name>K6A5I0_9BACT</name>
<protein>
    <submittedName>
        <fullName evidence="1">Uncharacterized protein</fullName>
    </submittedName>
</protein>
<proteinExistence type="predicted"/>
<comment type="caution">
    <text evidence="1">The sequence shown here is derived from an EMBL/GenBank/DDBJ whole genome shotgun (WGS) entry which is preliminary data.</text>
</comment>
<dbReference type="AlphaFoldDB" id="K6A5I0"/>
<evidence type="ECO:0000313" key="2">
    <source>
        <dbReference type="Proteomes" id="UP000006330"/>
    </source>
</evidence>
<dbReference type="Proteomes" id="UP000006330">
    <property type="component" value="Unassembled WGS sequence"/>
</dbReference>
<reference evidence="1 2" key="1">
    <citation type="submission" date="2012-02" db="EMBL/GenBank/DDBJ databases">
        <title>The Genome Sequence of Parabacteroides goldsteinii CL02T12C30.</title>
        <authorList>
            <consortium name="The Broad Institute Genome Sequencing Platform"/>
            <person name="Earl A."/>
            <person name="Ward D."/>
            <person name="Feldgarden M."/>
            <person name="Gevers D."/>
            <person name="Zitomersky N.L."/>
            <person name="Coyne M.J."/>
            <person name="Comstock L.E."/>
            <person name="Young S.K."/>
            <person name="Zeng Q."/>
            <person name="Gargeya S."/>
            <person name="Fitzgerald M."/>
            <person name="Haas B."/>
            <person name="Abouelleil A."/>
            <person name="Alvarado L."/>
            <person name="Arachchi H.M."/>
            <person name="Berlin A."/>
            <person name="Chapman S.B."/>
            <person name="Gearin G."/>
            <person name="Goldberg J."/>
            <person name="Griggs A."/>
            <person name="Gujja S."/>
            <person name="Hansen M."/>
            <person name="Heiman D."/>
            <person name="Howarth C."/>
            <person name="Larimer J."/>
            <person name="Lui A."/>
            <person name="MacDonald P.J.P."/>
            <person name="McCowen C."/>
            <person name="Montmayeur A."/>
            <person name="Murphy C."/>
            <person name="Neiman D."/>
            <person name="Pearson M."/>
            <person name="Priest M."/>
            <person name="Roberts A."/>
            <person name="Saif S."/>
            <person name="Shea T."/>
            <person name="Sisk P."/>
            <person name="Stolte C."/>
            <person name="Sykes S."/>
            <person name="Wortman J."/>
            <person name="Nusbaum C."/>
            <person name="Birren B."/>
        </authorList>
    </citation>
    <scope>NUCLEOTIDE SEQUENCE [LARGE SCALE GENOMIC DNA]</scope>
    <source>
        <strain evidence="1 2">CL02T12C30</strain>
    </source>
</reference>
<gene>
    <name evidence="1" type="ORF">HMPREF1076_00808</name>
</gene>
<organism evidence="1 2">
    <name type="scientific">Parabacteroides goldsteinii CL02T12C30</name>
    <dbReference type="NCBI Taxonomy" id="999418"/>
    <lineage>
        <taxon>Bacteria</taxon>
        <taxon>Pseudomonadati</taxon>
        <taxon>Bacteroidota</taxon>
        <taxon>Bacteroidia</taxon>
        <taxon>Bacteroidales</taxon>
        <taxon>Tannerellaceae</taxon>
        <taxon>Parabacteroides</taxon>
    </lineage>
</organism>
<sequence>MQSHFFRLYFLSTLKMEIMSQELKTIDFPTDFGSLNGMERKTKRKKTVCCPFCI</sequence>
<accession>K6A5I0</accession>